<evidence type="ECO:0000256" key="3">
    <source>
        <dbReference type="ARBA" id="ARBA00022692"/>
    </source>
</evidence>
<dbReference type="OMA" id="KEFTMQD"/>
<dbReference type="PROSITE" id="PS00191">
    <property type="entry name" value="CYTOCHROME_B5_1"/>
    <property type="match status" value="1"/>
</dbReference>
<dbReference type="EMBL" id="KQ965733">
    <property type="protein sequence ID" value="KXS21349.1"/>
    <property type="molecule type" value="Genomic_DNA"/>
</dbReference>
<dbReference type="PANTHER" id="PTHR19359:SF14">
    <property type="entry name" value="CYTOCHROME B5 A"/>
    <property type="match status" value="1"/>
</dbReference>
<dbReference type="InterPro" id="IPR018506">
    <property type="entry name" value="Cyt_B5_heme-BS"/>
</dbReference>
<protein>
    <submittedName>
        <fullName evidence="10">Cytochrome b5</fullName>
    </submittedName>
</protein>
<evidence type="ECO:0000256" key="1">
    <source>
        <dbReference type="ARBA" id="ARBA00004370"/>
    </source>
</evidence>
<dbReference type="GO" id="GO:0020037">
    <property type="term" value="F:heme binding"/>
    <property type="evidence" value="ECO:0007669"/>
    <property type="project" value="UniProtKB-UniRule"/>
</dbReference>
<dbReference type="PRINTS" id="PR00363">
    <property type="entry name" value="CYTOCHROMEB5"/>
</dbReference>
<organism evidence="10 11">
    <name type="scientific">Gonapodya prolifera (strain JEL478)</name>
    <name type="common">Monoblepharis prolifera</name>
    <dbReference type="NCBI Taxonomy" id="1344416"/>
    <lineage>
        <taxon>Eukaryota</taxon>
        <taxon>Fungi</taxon>
        <taxon>Fungi incertae sedis</taxon>
        <taxon>Chytridiomycota</taxon>
        <taxon>Chytridiomycota incertae sedis</taxon>
        <taxon>Monoblepharidomycetes</taxon>
        <taxon>Monoblepharidales</taxon>
        <taxon>Gonapodyaceae</taxon>
        <taxon>Gonapodya</taxon>
    </lineage>
</organism>
<dbReference type="Gene3D" id="3.10.120.10">
    <property type="entry name" value="Cytochrome b5-like heme/steroid binding domain"/>
    <property type="match status" value="1"/>
</dbReference>
<dbReference type="STRING" id="1344416.A0A139AXB8"/>
<evidence type="ECO:0000256" key="6">
    <source>
        <dbReference type="ARBA" id="ARBA00023136"/>
    </source>
</evidence>
<sequence>MAATLYSWEEVAAHSSRADIWIVVENSVYNITKFLDEHPGGEEVLIEQAGQDATEAFEEIGHSDDARKMLKNYKVGDVKDPDQKPVKKKISPSKFSTTTTVKSDSGSVLRLLIPVLIIVAFFVAKYYSQPEESKEA</sequence>
<keyword evidence="8" id="KW-1133">Transmembrane helix</keyword>
<evidence type="ECO:0000313" key="10">
    <source>
        <dbReference type="EMBL" id="KXS21349.1"/>
    </source>
</evidence>
<keyword evidence="5 8" id="KW-0408">Iron</keyword>
<gene>
    <name evidence="10" type="ORF">M427DRAFT_66074</name>
</gene>
<evidence type="ECO:0000259" key="9">
    <source>
        <dbReference type="PROSITE" id="PS50255"/>
    </source>
</evidence>
<comment type="similarity">
    <text evidence="7 8">Belongs to the cytochrome b5 family.</text>
</comment>
<dbReference type="InterPro" id="IPR050668">
    <property type="entry name" value="Cytochrome_b5"/>
</dbReference>
<dbReference type="PANTHER" id="PTHR19359">
    <property type="entry name" value="CYTOCHROME B5"/>
    <property type="match status" value="1"/>
</dbReference>
<evidence type="ECO:0000256" key="2">
    <source>
        <dbReference type="ARBA" id="ARBA00022617"/>
    </source>
</evidence>
<evidence type="ECO:0000256" key="8">
    <source>
        <dbReference type="RuleBase" id="RU362121"/>
    </source>
</evidence>
<dbReference type="GO" id="GO:0046872">
    <property type="term" value="F:metal ion binding"/>
    <property type="evidence" value="ECO:0007669"/>
    <property type="project" value="UniProtKB-UniRule"/>
</dbReference>
<keyword evidence="6 8" id="KW-0472">Membrane</keyword>
<keyword evidence="11" id="KW-1185">Reference proteome</keyword>
<dbReference type="SMART" id="SM01117">
    <property type="entry name" value="Cyt-b5"/>
    <property type="match status" value="1"/>
</dbReference>
<accession>A0A139AXB8</accession>
<feature type="domain" description="Cytochrome b5 heme-binding" evidence="9">
    <location>
        <begin position="3"/>
        <end position="79"/>
    </location>
</feature>
<dbReference type="GO" id="GO:0016020">
    <property type="term" value="C:membrane"/>
    <property type="evidence" value="ECO:0007669"/>
    <property type="project" value="UniProtKB-SubCell"/>
</dbReference>
<dbReference type="AlphaFoldDB" id="A0A139AXB8"/>
<dbReference type="OrthoDB" id="260519at2759"/>
<dbReference type="PROSITE" id="PS50255">
    <property type="entry name" value="CYTOCHROME_B5_2"/>
    <property type="match status" value="1"/>
</dbReference>
<name>A0A139AXB8_GONPJ</name>
<dbReference type="Pfam" id="PF00173">
    <property type="entry name" value="Cyt-b5"/>
    <property type="match status" value="1"/>
</dbReference>
<evidence type="ECO:0000256" key="4">
    <source>
        <dbReference type="ARBA" id="ARBA00022723"/>
    </source>
</evidence>
<evidence type="ECO:0000256" key="5">
    <source>
        <dbReference type="ARBA" id="ARBA00023004"/>
    </source>
</evidence>
<dbReference type="InterPro" id="IPR001199">
    <property type="entry name" value="Cyt_B5-like_heme/steroid-bd"/>
</dbReference>
<proteinExistence type="inferred from homology"/>
<evidence type="ECO:0000256" key="7">
    <source>
        <dbReference type="ARBA" id="ARBA00038168"/>
    </source>
</evidence>
<dbReference type="FunFam" id="3.10.120.10:FF:000002">
    <property type="entry name" value="Cytochrome b5 type B"/>
    <property type="match status" value="1"/>
</dbReference>
<comment type="subcellular location">
    <subcellularLocation>
        <location evidence="1">Membrane</location>
    </subcellularLocation>
</comment>
<dbReference type="Proteomes" id="UP000070544">
    <property type="component" value="Unassembled WGS sequence"/>
</dbReference>
<feature type="transmembrane region" description="Helical" evidence="8">
    <location>
        <begin position="108"/>
        <end position="127"/>
    </location>
</feature>
<dbReference type="InterPro" id="IPR036400">
    <property type="entry name" value="Cyt_B5-like_heme/steroid_sf"/>
</dbReference>
<reference evidence="10 11" key="1">
    <citation type="journal article" date="2015" name="Genome Biol. Evol.">
        <title>Phylogenomic analyses indicate that early fungi evolved digesting cell walls of algal ancestors of land plants.</title>
        <authorList>
            <person name="Chang Y."/>
            <person name="Wang S."/>
            <person name="Sekimoto S."/>
            <person name="Aerts A.L."/>
            <person name="Choi C."/>
            <person name="Clum A."/>
            <person name="LaButti K.M."/>
            <person name="Lindquist E.A."/>
            <person name="Yee Ngan C."/>
            <person name="Ohm R.A."/>
            <person name="Salamov A.A."/>
            <person name="Grigoriev I.V."/>
            <person name="Spatafora J.W."/>
            <person name="Berbee M.L."/>
        </authorList>
    </citation>
    <scope>NUCLEOTIDE SEQUENCE [LARGE SCALE GENOMIC DNA]</scope>
    <source>
        <strain evidence="10 11">JEL478</strain>
    </source>
</reference>
<keyword evidence="3 8" id="KW-0812">Transmembrane</keyword>
<keyword evidence="4 8" id="KW-0479">Metal-binding</keyword>
<keyword evidence="2 8" id="KW-0349">Heme</keyword>
<dbReference type="SUPFAM" id="SSF55856">
    <property type="entry name" value="Cytochrome b5-like heme/steroid binding domain"/>
    <property type="match status" value="1"/>
</dbReference>
<evidence type="ECO:0000313" key="11">
    <source>
        <dbReference type="Proteomes" id="UP000070544"/>
    </source>
</evidence>